<sequence length="79" mass="7854">MAAAAGDRSGVKSALPVNVSSRRIRGSTKLSSVVTAFKIICSNELFRSLREAGSAAADTLAPIGSGSAQTMAGGILSAS</sequence>
<gene>
    <name evidence="1" type="ORF">SDC9_175096</name>
</gene>
<organism evidence="1">
    <name type="scientific">bioreactor metagenome</name>
    <dbReference type="NCBI Taxonomy" id="1076179"/>
    <lineage>
        <taxon>unclassified sequences</taxon>
        <taxon>metagenomes</taxon>
        <taxon>ecological metagenomes</taxon>
    </lineage>
</organism>
<comment type="caution">
    <text evidence="1">The sequence shown here is derived from an EMBL/GenBank/DDBJ whole genome shotgun (WGS) entry which is preliminary data.</text>
</comment>
<reference evidence="1" key="1">
    <citation type="submission" date="2019-08" db="EMBL/GenBank/DDBJ databases">
        <authorList>
            <person name="Kucharzyk K."/>
            <person name="Murdoch R.W."/>
            <person name="Higgins S."/>
            <person name="Loffler F."/>
        </authorList>
    </citation>
    <scope>NUCLEOTIDE SEQUENCE</scope>
</reference>
<dbReference type="AlphaFoldDB" id="A0A645GP31"/>
<evidence type="ECO:0000313" key="1">
    <source>
        <dbReference type="EMBL" id="MPN27662.1"/>
    </source>
</evidence>
<protein>
    <submittedName>
        <fullName evidence="1">Uncharacterized protein</fullName>
    </submittedName>
</protein>
<name>A0A645GP31_9ZZZZ</name>
<dbReference type="EMBL" id="VSSQ01077648">
    <property type="protein sequence ID" value="MPN27662.1"/>
    <property type="molecule type" value="Genomic_DNA"/>
</dbReference>
<accession>A0A645GP31</accession>
<proteinExistence type="predicted"/>